<evidence type="ECO:0000313" key="2">
    <source>
        <dbReference type="EMBL" id="KAJ7776129.1"/>
    </source>
</evidence>
<comment type="caution">
    <text evidence="2">The sequence shown here is derived from an EMBL/GenBank/DDBJ whole genome shotgun (WGS) entry which is preliminary data.</text>
</comment>
<organism evidence="2 3">
    <name type="scientific">Mycena metata</name>
    <dbReference type="NCBI Taxonomy" id="1033252"/>
    <lineage>
        <taxon>Eukaryota</taxon>
        <taxon>Fungi</taxon>
        <taxon>Dikarya</taxon>
        <taxon>Basidiomycota</taxon>
        <taxon>Agaricomycotina</taxon>
        <taxon>Agaricomycetes</taxon>
        <taxon>Agaricomycetidae</taxon>
        <taxon>Agaricales</taxon>
        <taxon>Marasmiineae</taxon>
        <taxon>Mycenaceae</taxon>
        <taxon>Mycena</taxon>
    </lineage>
</organism>
<name>A0AAD7NUW4_9AGAR</name>
<protein>
    <submittedName>
        <fullName evidence="2">Uncharacterized protein</fullName>
    </submittedName>
</protein>
<keyword evidence="3" id="KW-1185">Reference proteome</keyword>
<evidence type="ECO:0000256" key="1">
    <source>
        <dbReference type="SAM" id="MobiDB-lite"/>
    </source>
</evidence>
<accession>A0AAD7NUW4</accession>
<gene>
    <name evidence="2" type="ORF">B0H16DRAFT_1712506</name>
</gene>
<dbReference type="AlphaFoldDB" id="A0AAD7NUW4"/>
<sequence>MTTHPPGYVHVCLSIYYCYGSMQRLQVPLQVPSDLSSRDLLQRLDLPMSETPAASVFQRLGVPLQERVNEVREKRRRKRGPHNRAAKRAKKEAELAVKHRESAVVEEEDANMQTALLLDAASQLAPIPAPAAPLGGSVTDLY</sequence>
<dbReference type="EMBL" id="JARKIB010000009">
    <property type="protein sequence ID" value="KAJ7776129.1"/>
    <property type="molecule type" value="Genomic_DNA"/>
</dbReference>
<proteinExistence type="predicted"/>
<reference evidence="2" key="1">
    <citation type="submission" date="2023-03" db="EMBL/GenBank/DDBJ databases">
        <title>Massive genome expansion in bonnet fungi (Mycena s.s.) driven by repeated elements and novel gene families across ecological guilds.</title>
        <authorList>
            <consortium name="Lawrence Berkeley National Laboratory"/>
            <person name="Harder C.B."/>
            <person name="Miyauchi S."/>
            <person name="Viragh M."/>
            <person name="Kuo A."/>
            <person name="Thoen E."/>
            <person name="Andreopoulos B."/>
            <person name="Lu D."/>
            <person name="Skrede I."/>
            <person name="Drula E."/>
            <person name="Henrissat B."/>
            <person name="Morin E."/>
            <person name="Kohler A."/>
            <person name="Barry K."/>
            <person name="LaButti K."/>
            <person name="Morin E."/>
            <person name="Salamov A."/>
            <person name="Lipzen A."/>
            <person name="Mereny Z."/>
            <person name="Hegedus B."/>
            <person name="Baldrian P."/>
            <person name="Stursova M."/>
            <person name="Weitz H."/>
            <person name="Taylor A."/>
            <person name="Grigoriev I.V."/>
            <person name="Nagy L.G."/>
            <person name="Martin F."/>
            <person name="Kauserud H."/>
        </authorList>
    </citation>
    <scope>NUCLEOTIDE SEQUENCE</scope>
    <source>
        <strain evidence="2">CBHHK182m</strain>
    </source>
</reference>
<dbReference type="Proteomes" id="UP001215598">
    <property type="component" value="Unassembled WGS sequence"/>
</dbReference>
<feature type="region of interest" description="Disordered" evidence="1">
    <location>
        <begin position="71"/>
        <end position="93"/>
    </location>
</feature>
<evidence type="ECO:0000313" key="3">
    <source>
        <dbReference type="Proteomes" id="UP001215598"/>
    </source>
</evidence>
<feature type="compositionally biased region" description="Basic residues" evidence="1">
    <location>
        <begin position="74"/>
        <end position="90"/>
    </location>
</feature>